<keyword evidence="2" id="KW-1185">Reference proteome</keyword>
<accession>A0A139AZQ5</accession>
<dbReference type="Proteomes" id="UP000070544">
    <property type="component" value="Unassembled WGS sequence"/>
</dbReference>
<dbReference type="EMBL" id="KQ965731">
    <property type="protein sequence ID" value="KXS22180.1"/>
    <property type="molecule type" value="Genomic_DNA"/>
</dbReference>
<evidence type="ECO:0000313" key="1">
    <source>
        <dbReference type="EMBL" id="KXS22180.1"/>
    </source>
</evidence>
<reference evidence="1 2" key="1">
    <citation type="journal article" date="2015" name="Genome Biol. Evol.">
        <title>Phylogenomic analyses indicate that early fungi evolved digesting cell walls of algal ancestors of land plants.</title>
        <authorList>
            <person name="Chang Y."/>
            <person name="Wang S."/>
            <person name="Sekimoto S."/>
            <person name="Aerts A.L."/>
            <person name="Choi C."/>
            <person name="Clum A."/>
            <person name="LaButti K.M."/>
            <person name="Lindquist E.A."/>
            <person name="Yee Ngan C."/>
            <person name="Ohm R.A."/>
            <person name="Salamov A.A."/>
            <person name="Grigoriev I.V."/>
            <person name="Spatafora J.W."/>
            <person name="Berbee M.L."/>
        </authorList>
    </citation>
    <scope>NUCLEOTIDE SEQUENCE [LARGE SCALE GENOMIC DNA]</scope>
    <source>
        <strain evidence="1 2">JEL478</strain>
    </source>
</reference>
<organism evidence="1 2">
    <name type="scientific">Gonapodya prolifera (strain JEL478)</name>
    <name type="common">Monoblepharis prolifera</name>
    <dbReference type="NCBI Taxonomy" id="1344416"/>
    <lineage>
        <taxon>Eukaryota</taxon>
        <taxon>Fungi</taxon>
        <taxon>Fungi incertae sedis</taxon>
        <taxon>Chytridiomycota</taxon>
        <taxon>Chytridiomycota incertae sedis</taxon>
        <taxon>Monoblepharidomycetes</taxon>
        <taxon>Monoblepharidales</taxon>
        <taxon>Gonapodyaceae</taxon>
        <taxon>Gonapodya</taxon>
    </lineage>
</organism>
<gene>
    <name evidence="1" type="ORF">M427DRAFT_40158</name>
</gene>
<protein>
    <submittedName>
        <fullName evidence="1">Uncharacterized protein</fullName>
    </submittedName>
</protein>
<name>A0A139AZQ5_GONPJ</name>
<proteinExistence type="predicted"/>
<dbReference type="AlphaFoldDB" id="A0A139AZQ5"/>
<evidence type="ECO:0000313" key="2">
    <source>
        <dbReference type="Proteomes" id="UP000070544"/>
    </source>
</evidence>
<sequence length="139" mass="16357">MEHNWKEDINHCIPASIMQYLKWKVWMHYPNLSQQQRYWLCADFVHCFNGAKDMDNEDIQAGVEYGGSGNNKDNEDDPTHLLQHLFNELLQPMPPLNKLLSWEHLGEFWQSFTEAQLGWKEACLFPLPHSHTATELLPH</sequence>